<dbReference type="EMBL" id="APRL01000013">
    <property type="protein sequence ID" value="ENW93009.1"/>
    <property type="molecule type" value="Genomic_DNA"/>
</dbReference>
<accession>N9MSW2</accession>
<accession>N9R9L3</accession>
<proteinExistence type="predicted"/>
<reference evidence="1 2" key="1">
    <citation type="submission" date="2013-02" db="EMBL/GenBank/DDBJ databases">
        <title>The Genome Sequence of Acinetobacter sp. ANC 4105.</title>
        <authorList>
            <consortium name="The Broad Institute Genome Sequencing Platform"/>
            <consortium name="The Broad Institute Genome Sequencing Center for Infectious Disease"/>
            <person name="Cerqueira G."/>
            <person name="Feldgarden M."/>
            <person name="Courvalin P."/>
            <person name="Perichon B."/>
            <person name="Grillot-Courvalin C."/>
            <person name="Clermont D."/>
            <person name="Rocha E."/>
            <person name="Yoon E.-J."/>
            <person name="Nemec A."/>
            <person name="Walker B."/>
            <person name="Young S.K."/>
            <person name="Zeng Q."/>
            <person name="Gargeya S."/>
            <person name="Fitzgerald M."/>
            <person name="Haas B."/>
            <person name="Abouelleil A."/>
            <person name="Alvarado L."/>
            <person name="Arachchi H.M."/>
            <person name="Berlin A.M."/>
            <person name="Chapman S.B."/>
            <person name="Dewar J."/>
            <person name="Goldberg J."/>
            <person name="Griggs A."/>
            <person name="Gujja S."/>
            <person name="Hansen M."/>
            <person name="Howarth C."/>
            <person name="Imamovic A."/>
            <person name="Larimer J."/>
            <person name="McCowan C."/>
            <person name="Murphy C."/>
            <person name="Neiman D."/>
            <person name="Pearson M."/>
            <person name="Priest M."/>
            <person name="Roberts A."/>
            <person name="Saif S."/>
            <person name="Shea T."/>
            <person name="Sisk P."/>
            <person name="Sykes S."/>
            <person name="Wortman J."/>
            <person name="Nusbaum C."/>
            <person name="Birren B."/>
        </authorList>
    </citation>
    <scope>NUCLEOTIDE SEQUENCE [LARGE SCALE GENOMIC DNA]</scope>
    <source>
        <strain evidence="1 2">ANC 4105</strain>
    </source>
</reference>
<dbReference type="AlphaFoldDB" id="N9MSW2"/>
<comment type="caution">
    <text evidence="1">The sequence shown here is derived from an EMBL/GenBank/DDBJ whole genome shotgun (WGS) entry which is preliminary data.</text>
</comment>
<evidence type="ECO:0000313" key="2">
    <source>
        <dbReference type="Proteomes" id="UP000013261"/>
    </source>
</evidence>
<dbReference type="eggNOG" id="ENOG5030SX7">
    <property type="taxonomic scope" value="Bacteria"/>
</dbReference>
<protein>
    <submittedName>
        <fullName evidence="1">Uncharacterized protein</fullName>
    </submittedName>
</protein>
<dbReference type="PATRIC" id="fig|1217703.3.peg.2870"/>
<sequence>MRQQVQERINQRNYELEQAHVAQQHTSNMSSHDKSQYYLEHRQFNAFNAQGYDQQFNSIVKAKNRALISEKDYQKRIVKHNPVPLDQRNNQLKFSIPIGH</sequence>
<dbReference type="Proteomes" id="UP000013261">
    <property type="component" value="Unassembled WGS sequence"/>
</dbReference>
<dbReference type="OrthoDB" id="6709610at2"/>
<evidence type="ECO:0000313" key="1">
    <source>
        <dbReference type="EMBL" id="ENW93009.1"/>
    </source>
</evidence>
<gene>
    <name evidence="1" type="ORF">F904_02952</name>
</gene>
<organism evidence="1 2">
    <name type="scientific">Acinetobacter dispersus</name>
    <dbReference type="NCBI Taxonomy" id="70348"/>
    <lineage>
        <taxon>Bacteria</taxon>
        <taxon>Pseudomonadati</taxon>
        <taxon>Pseudomonadota</taxon>
        <taxon>Gammaproteobacteria</taxon>
        <taxon>Moraxellales</taxon>
        <taxon>Moraxellaceae</taxon>
        <taxon>Acinetobacter</taxon>
    </lineage>
</organism>
<keyword evidence="2" id="KW-1185">Reference proteome</keyword>
<dbReference type="HOGENOM" id="CLU_2299599_0_0_6"/>
<name>N9MSW2_9GAMM</name>